<dbReference type="InterPro" id="IPR003509">
    <property type="entry name" value="UPF0102_YraN-like"/>
</dbReference>
<dbReference type="GO" id="GO:0003676">
    <property type="term" value="F:nucleic acid binding"/>
    <property type="evidence" value="ECO:0007669"/>
    <property type="project" value="InterPro"/>
</dbReference>
<protein>
    <recommendedName>
        <fullName evidence="2">UPF0102 protein JJB74_17395</fullName>
    </recommendedName>
</protein>
<dbReference type="HAMAP" id="MF_00048">
    <property type="entry name" value="UPF0102"/>
    <property type="match status" value="1"/>
</dbReference>
<dbReference type="Proteomes" id="UP000622890">
    <property type="component" value="Unassembled WGS sequence"/>
</dbReference>
<dbReference type="InterPro" id="IPR011335">
    <property type="entry name" value="Restrct_endonuc-II-like"/>
</dbReference>
<comment type="caution">
    <text evidence="3">The sequence shown here is derived from an EMBL/GenBank/DDBJ whole genome shotgun (WGS) entry which is preliminary data.</text>
</comment>
<dbReference type="NCBIfam" id="TIGR00252">
    <property type="entry name" value="YraN family protein"/>
    <property type="match status" value="1"/>
</dbReference>
<dbReference type="EMBL" id="JAEPBG010000007">
    <property type="protein sequence ID" value="MBK4736400.1"/>
    <property type="molecule type" value="Genomic_DNA"/>
</dbReference>
<comment type="similarity">
    <text evidence="1 2">Belongs to the UPF0102 family.</text>
</comment>
<organism evidence="3 4">
    <name type="scientific">Noviherbaspirillum pedocola</name>
    <dbReference type="NCBI Taxonomy" id="2801341"/>
    <lineage>
        <taxon>Bacteria</taxon>
        <taxon>Pseudomonadati</taxon>
        <taxon>Pseudomonadota</taxon>
        <taxon>Betaproteobacteria</taxon>
        <taxon>Burkholderiales</taxon>
        <taxon>Oxalobacteraceae</taxon>
        <taxon>Noviherbaspirillum</taxon>
    </lineage>
</organism>
<dbReference type="SUPFAM" id="SSF52980">
    <property type="entry name" value="Restriction endonuclease-like"/>
    <property type="match status" value="1"/>
</dbReference>
<dbReference type="Gene3D" id="3.40.1350.10">
    <property type="match status" value="1"/>
</dbReference>
<accession>A0A934SVZ0</accession>
<reference evidence="3" key="1">
    <citation type="submission" date="2021-01" db="EMBL/GenBank/DDBJ databases">
        <title>Genome sequence of strain Noviherbaspirillum sp. DKR-6.</title>
        <authorList>
            <person name="Chaudhary D.K."/>
        </authorList>
    </citation>
    <scope>NUCLEOTIDE SEQUENCE</scope>
    <source>
        <strain evidence="3">DKR-6</strain>
    </source>
</reference>
<evidence type="ECO:0000256" key="2">
    <source>
        <dbReference type="HAMAP-Rule" id="MF_00048"/>
    </source>
</evidence>
<dbReference type="Pfam" id="PF02021">
    <property type="entry name" value="UPF0102"/>
    <property type="match status" value="1"/>
</dbReference>
<proteinExistence type="inferred from homology"/>
<dbReference type="PANTHER" id="PTHR34039:SF1">
    <property type="entry name" value="UPF0102 PROTEIN YRAN"/>
    <property type="match status" value="1"/>
</dbReference>
<dbReference type="PANTHER" id="PTHR34039">
    <property type="entry name" value="UPF0102 PROTEIN YRAN"/>
    <property type="match status" value="1"/>
</dbReference>
<gene>
    <name evidence="3" type="ORF">JJB74_17395</name>
</gene>
<name>A0A934SVZ0_9BURK</name>
<sequence length="120" mass="13079">MTMPPHATARQVIGAAAEDAALAYLSRQGLALAERNFRCRGGEIDLIMRDAETLVFVEVRRRASARFGGAAASIDAGKRARLTIAAQTYLQRYRMPPACRFDVVAIDGDAVSWIRNAIEA</sequence>
<dbReference type="InterPro" id="IPR011856">
    <property type="entry name" value="tRNA_endonuc-like_dom_sf"/>
</dbReference>
<evidence type="ECO:0000313" key="3">
    <source>
        <dbReference type="EMBL" id="MBK4736400.1"/>
    </source>
</evidence>
<keyword evidence="4" id="KW-1185">Reference proteome</keyword>
<dbReference type="AlphaFoldDB" id="A0A934SVZ0"/>
<evidence type="ECO:0000256" key="1">
    <source>
        <dbReference type="ARBA" id="ARBA00006738"/>
    </source>
</evidence>
<dbReference type="RefSeq" id="WP_200593817.1">
    <property type="nucleotide sequence ID" value="NZ_JAEPBG010000007.1"/>
</dbReference>
<dbReference type="NCBIfam" id="NF009150">
    <property type="entry name" value="PRK12497.1-3"/>
    <property type="match status" value="1"/>
</dbReference>
<evidence type="ECO:0000313" key="4">
    <source>
        <dbReference type="Proteomes" id="UP000622890"/>
    </source>
</evidence>